<dbReference type="RefSeq" id="WP_089388234.1">
    <property type="nucleotide sequence ID" value="NZ_FZNM01000006.1"/>
</dbReference>
<dbReference type="EMBL" id="FZNM01000006">
    <property type="protein sequence ID" value="SNR49891.1"/>
    <property type="molecule type" value="Genomic_DNA"/>
</dbReference>
<dbReference type="Pfam" id="PF02798">
    <property type="entry name" value="GST_N"/>
    <property type="match status" value="1"/>
</dbReference>
<dbReference type="PROSITE" id="PS50405">
    <property type="entry name" value="GST_CTER"/>
    <property type="match status" value="1"/>
</dbReference>
<dbReference type="PANTHER" id="PTHR44051">
    <property type="entry name" value="GLUTATHIONE S-TRANSFERASE-RELATED"/>
    <property type="match status" value="1"/>
</dbReference>
<dbReference type="Pfam" id="PF00043">
    <property type="entry name" value="GST_C"/>
    <property type="match status" value="1"/>
</dbReference>
<organism evidence="4 6">
    <name type="scientific">Paracoccus sediminis</name>
    <dbReference type="NCBI Taxonomy" id="1214787"/>
    <lineage>
        <taxon>Bacteria</taxon>
        <taxon>Pseudomonadati</taxon>
        <taxon>Pseudomonadota</taxon>
        <taxon>Alphaproteobacteria</taxon>
        <taxon>Rhodobacterales</taxon>
        <taxon>Paracoccaceae</taxon>
        <taxon>Paracoccus</taxon>
    </lineage>
</organism>
<keyword evidence="4" id="KW-0808">Transferase</keyword>
<dbReference type="PROSITE" id="PS50404">
    <property type="entry name" value="GST_NTER"/>
    <property type="match status" value="1"/>
</dbReference>
<feature type="domain" description="GST N-terminal" evidence="2">
    <location>
        <begin position="1"/>
        <end position="82"/>
    </location>
</feature>
<reference evidence="5 7" key="3">
    <citation type="submission" date="2019-02" db="EMBL/GenBank/DDBJ databases">
        <authorList>
            <person name="Zhang G."/>
        </authorList>
    </citation>
    <scope>NUCLEOTIDE SEQUENCE [LARGE SCALE GENOMIC DNA]</scope>
    <source>
        <strain evidence="5 7">CMB17</strain>
    </source>
</reference>
<sequence>MTAQLWCFGESGNAYKAALTMELAGYDWTPVYVDFFNGEARGSAFRALNPMGEVPVLRDGDLILSQSGVIQLHIAERTGRFLGSDRNETLRWLMFDNHKLSGQAGPARFLLNFLPADKRPTGAAEYLQGRLKAAYKVLDDHLSTRDWVADSTPTIADFACCGYLFYPEPFGFDRKDWPHIDRWLDAISALPGWKHPYDLMPGNPSDRAPKEDQ</sequence>
<evidence type="ECO:0000313" key="5">
    <source>
        <dbReference type="EMBL" id="TBN49978.1"/>
    </source>
</evidence>
<dbReference type="AlphaFoldDB" id="A0A238WU71"/>
<reference evidence="6" key="1">
    <citation type="submission" date="2017-06" db="EMBL/GenBank/DDBJ databases">
        <authorList>
            <person name="Varghese N."/>
            <person name="Submissions S."/>
        </authorList>
    </citation>
    <scope>NUCLEOTIDE SEQUENCE [LARGE SCALE GENOMIC DNA]</scope>
    <source>
        <strain evidence="6">DSM 26170</strain>
    </source>
</reference>
<dbReference type="InterPro" id="IPR036249">
    <property type="entry name" value="Thioredoxin-like_sf"/>
</dbReference>
<dbReference type="SFLD" id="SFLDG00358">
    <property type="entry name" value="Main_(cytGST)"/>
    <property type="match status" value="1"/>
</dbReference>
<dbReference type="InterPro" id="IPR004045">
    <property type="entry name" value="Glutathione_S-Trfase_N"/>
</dbReference>
<dbReference type="Gene3D" id="1.20.1050.10">
    <property type="match status" value="1"/>
</dbReference>
<evidence type="ECO:0000313" key="7">
    <source>
        <dbReference type="Proteomes" id="UP000292859"/>
    </source>
</evidence>
<dbReference type="SUPFAM" id="SSF52833">
    <property type="entry name" value="Thioredoxin-like"/>
    <property type="match status" value="1"/>
</dbReference>
<gene>
    <name evidence="5" type="ORF">EYF88_10110</name>
    <name evidence="4" type="ORF">SAMN06265378_10633</name>
</gene>
<dbReference type="Gene3D" id="3.40.30.10">
    <property type="entry name" value="Glutaredoxin"/>
    <property type="match status" value="1"/>
</dbReference>
<dbReference type="InterPro" id="IPR040079">
    <property type="entry name" value="Glutathione_S-Trfase"/>
</dbReference>
<keyword evidence="7" id="KW-1185">Reference proteome</keyword>
<protein>
    <submittedName>
        <fullName evidence="4 5">Glutathione S-transferase</fullName>
    </submittedName>
</protein>
<dbReference type="Proteomes" id="UP000292859">
    <property type="component" value="Unassembled WGS sequence"/>
</dbReference>
<dbReference type="SUPFAM" id="SSF47616">
    <property type="entry name" value="GST C-terminal domain-like"/>
    <property type="match status" value="1"/>
</dbReference>
<evidence type="ECO:0000256" key="1">
    <source>
        <dbReference type="RuleBase" id="RU003494"/>
    </source>
</evidence>
<feature type="domain" description="GST C-terminal" evidence="3">
    <location>
        <begin position="82"/>
        <end position="213"/>
    </location>
</feature>
<dbReference type="Proteomes" id="UP000198409">
    <property type="component" value="Unassembled WGS sequence"/>
</dbReference>
<name>A0A238WU71_9RHOB</name>
<dbReference type="PANTHER" id="PTHR44051:SF2">
    <property type="entry name" value="HYPOTHETICAL GLUTATHIONE S-TRANSFERASE LIKE PROTEIN"/>
    <property type="match status" value="1"/>
</dbReference>
<evidence type="ECO:0000259" key="3">
    <source>
        <dbReference type="PROSITE" id="PS50405"/>
    </source>
</evidence>
<evidence type="ECO:0000313" key="4">
    <source>
        <dbReference type="EMBL" id="SNR49891.1"/>
    </source>
</evidence>
<dbReference type="CDD" id="cd03056">
    <property type="entry name" value="GST_N_4"/>
    <property type="match status" value="1"/>
</dbReference>
<dbReference type="EMBL" id="SIRL01000006">
    <property type="protein sequence ID" value="TBN49978.1"/>
    <property type="molecule type" value="Genomic_DNA"/>
</dbReference>
<evidence type="ECO:0000259" key="2">
    <source>
        <dbReference type="PROSITE" id="PS50404"/>
    </source>
</evidence>
<dbReference type="InterPro" id="IPR004046">
    <property type="entry name" value="GST_C"/>
</dbReference>
<dbReference type="SFLD" id="SFLDS00019">
    <property type="entry name" value="Glutathione_Transferase_(cytos"/>
    <property type="match status" value="1"/>
</dbReference>
<dbReference type="InterPro" id="IPR036282">
    <property type="entry name" value="Glutathione-S-Trfase_C_sf"/>
</dbReference>
<dbReference type="OrthoDB" id="9810080at2"/>
<proteinExistence type="inferred from homology"/>
<dbReference type="GO" id="GO:0016740">
    <property type="term" value="F:transferase activity"/>
    <property type="evidence" value="ECO:0007669"/>
    <property type="project" value="UniProtKB-KW"/>
</dbReference>
<comment type="similarity">
    <text evidence="1">Belongs to the GST superfamily.</text>
</comment>
<dbReference type="InterPro" id="IPR010987">
    <property type="entry name" value="Glutathione-S-Trfase_C-like"/>
</dbReference>
<evidence type="ECO:0000313" key="6">
    <source>
        <dbReference type="Proteomes" id="UP000198409"/>
    </source>
</evidence>
<accession>A0A238WU71</accession>
<reference evidence="4" key="2">
    <citation type="submission" date="2017-06" db="EMBL/GenBank/DDBJ databases">
        <authorList>
            <person name="Kim H.J."/>
            <person name="Triplett B.A."/>
        </authorList>
    </citation>
    <scope>NUCLEOTIDE SEQUENCE [LARGE SCALE GENOMIC DNA]</scope>
    <source>
        <strain evidence="4">DSM 26170</strain>
    </source>
</reference>